<reference evidence="3" key="1">
    <citation type="submission" date="2022-05" db="EMBL/GenBank/DDBJ databases">
        <authorList>
            <person name="Okamura Y."/>
        </authorList>
    </citation>
    <scope>NUCLEOTIDE SEQUENCE</scope>
</reference>
<evidence type="ECO:0000256" key="2">
    <source>
        <dbReference type="SAM" id="SignalP"/>
    </source>
</evidence>
<feature type="signal peptide" evidence="2">
    <location>
        <begin position="1"/>
        <end position="20"/>
    </location>
</feature>
<sequence>MLKICINAILFVVIVACSKTSKIQQKIKELEREEDNIFKELNVIINKNVDFLEKVNDSETVLAVHYLRDLQKQIKDLNGSDIRDIEMNHSEQFNDTSNIFRRKAKKKPEHDFILDLEKVLKPKHVSEKKLKQMLENRDVIKKKLDDWILEREKEKERIRKYRLQNKYLLRAGRVEKCPRFGFSGKKKKRDDDYTSCKKKYKDRYDKHCNPNREKVPKLPKTPSSGRKMYPCCRKCCKKSYMGCL</sequence>
<evidence type="ECO:0000313" key="3">
    <source>
        <dbReference type="EMBL" id="CAH4037390.1"/>
    </source>
</evidence>
<dbReference type="AlphaFoldDB" id="A0A9P0XJJ9"/>
<organism evidence="3 4">
    <name type="scientific">Pieris brassicae</name>
    <name type="common">White butterfly</name>
    <name type="synonym">Large white butterfly</name>
    <dbReference type="NCBI Taxonomy" id="7116"/>
    <lineage>
        <taxon>Eukaryota</taxon>
        <taxon>Metazoa</taxon>
        <taxon>Ecdysozoa</taxon>
        <taxon>Arthropoda</taxon>
        <taxon>Hexapoda</taxon>
        <taxon>Insecta</taxon>
        <taxon>Pterygota</taxon>
        <taxon>Neoptera</taxon>
        <taxon>Endopterygota</taxon>
        <taxon>Lepidoptera</taxon>
        <taxon>Glossata</taxon>
        <taxon>Ditrysia</taxon>
        <taxon>Papilionoidea</taxon>
        <taxon>Pieridae</taxon>
        <taxon>Pierinae</taxon>
        <taxon>Pieris</taxon>
    </lineage>
</organism>
<feature type="chain" id="PRO_5040402717" evidence="2">
    <location>
        <begin position="21"/>
        <end position="244"/>
    </location>
</feature>
<comment type="caution">
    <text evidence="3">The sequence shown here is derived from an EMBL/GenBank/DDBJ whole genome shotgun (WGS) entry which is preliminary data.</text>
</comment>
<evidence type="ECO:0000313" key="4">
    <source>
        <dbReference type="Proteomes" id="UP001152562"/>
    </source>
</evidence>
<keyword evidence="4" id="KW-1185">Reference proteome</keyword>
<dbReference type="EMBL" id="CALOZG010000085">
    <property type="protein sequence ID" value="CAH4037390.1"/>
    <property type="molecule type" value="Genomic_DNA"/>
</dbReference>
<gene>
    <name evidence="3" type="ORF">PIBRA_LOCUS13073</name>
</gene>
<dbReference type="PROSITE" id="PS51257">
    <property type="entry name" value="PROKAR_LIPOPROTEIN"/>
    <property type="match status" value="1"/>
</dbReference>
<keyword evidence="1" id="KW-0175">Coiled coil</keyword>
<name>A0A9P0XJJ9_PIEBR</name>
<accession>A0A9P0XJJ9</accession>
<dbReference type="Proteomes" id="UP001152562">
    <property type="component" value="Unassembled WGS sequence"/>
</dbReference>
<keyword evidence="2" id="KW-0732">Signal</keyword>
<protein>
    <submittedName>
        <fullName evidence="3">Uncharacterized protein</fullName>
    </submittedName>
</protein>
<feature type="coiled-coil region" evidence="1">
    <location>
        <begin position="20"/>
        <end position="47"/>
    </location>
</feature>
<evidence type="ECO:0000256" key="1">
    <source>
        <dbReference type="SAM" id="Coils"/>
    </source>
</evidence>
<proteinExistence type="predicted"/>